<dbReference type="InterPro" id="IPR035890">
    <property type="entry name" value="Anti-sigma-28_factor_FlgM_sf"/>
</dbReference>
<evidence type="ECO:0000259" key="10">
    <source>
        <dbReference type="Pfam" id="PF04316"/>
    </source>
</evidence>
<keyword evidence="11" id="KW-0966">Cell projection</keyword>
<proteinExistence type="inferred from homology"/>
<evidence type="ECO:0000256" key="9">
    <source>
        <dbReference type="SAM" id="MobiDB-lite"/>
    </source>
</evidence>
<keyword evidence="5" id="KW-0805">Transcription regulation</keyword>
<dbReference type="Pfam" id="PF04316">
    <property type="entry name" value="FlgM"/>
    <property type="match status" value="1"/>
</dbReference>
<dbReference type="NCBIfam" id="TIGR03824">
    <property type="entry name" value="FlgM_jcvi"/>
    <property type="match status" value="1"/>
</dbReference>
<name>A0ABS1E7W7_9GAMM</name>
<gene>
    <name evidence="11" type="primary">flgM</name>
    <name evidence="11" type="ORF">CKO13_07820</name>
</gene>
<keyword evidence="12" id="KW-1185">Reference proteome</keyword>
<comment type="caution">
    <text evidence="11">The sequence shown here is derived from an EMBL/GenBank/DDBJ whole genome shotgun (WGS) entry which is preliminary data.</text>
</comment>
<protein>
    <recommendedName>
        <fullName evidence="2">Negative regulator of flagellin synthesis</fullName>
    </recommendedName>
    <alternativeName>
        <fullName evidence="8">Anti-sigma-28 factor</fullName>
    </alternativeName>
</protein>
<dbReference type="RefSeq" id="WP_200259168.1">
    <property type="nucleotide sequence ID" value="NZ_NRSH01000080.1"/>
</dbReference>
<accession>A0ABS1E7W7</accession>
<keyword evidence="4" id="KW-1005">Bacterial flagellum biogenesis</keyword>
<dbReference type="EMBL" id="NRSH01000080">
    <property type="protein sequence ID" value="MBK1726929.1"/>
    <property type="molecule type" value="Genomic_DNA"/>
</dbReference>
<evidence type="ECO:0000256" key="1">
    <source>
        <dbReference type="ARBA" id="ARBA00005322"/>
    </source>
</evidence>
<evidence type="ECO:0000313" key="12">
    <source>
        <dbReference type="Proteomes" id="UP000738126"/>
    </source>
</evidence>
<feature type="domain" description="Anti-sigma-28 factor FlgM C-terminal" evidence="10">
    <location>
        <begin position="51"/>
        <end position="96"/>
    </location>
</feature>
<evidence type="ECO:0000256" key="6">
    <source>
        <dbReference type="ARBA" id="ARBA00023163"/>
    </source>
</evidence>
<dbReference type="SUPFAM" id="SSF101498">
    <property type="entry name" value="Anti-sigma factor FlgM"/>
    <property type="match status" value="1"/>
</dbReference>
<dbReference type="Proteomes" id="UP000738126">
    <property type="component" value="Unassembled WGS sequence"/>
</dbReference>
<evidence type="ECO:0000256" key="4">
    <source>
        <dbReference type="ARBA" id="ARBA00022795"/>
    </source>
</evidence>
<feature type="compositionally biased region" description="Basic and acidic residues" evidence="9">
    <location>
        <begin position="51"/>
        <end position="71"/>
    </location>
</feature>
<keyword evidence="11" id="KW-0969">Cilium</keyword>
<feature type="compositionally biased region" description="Low complexity" evidence="9">
    <location>
        <begin position="27"/>
        <end position="49"/>
    </location>
</feature>
<keyword evidence="3" id="KW-0678">Repressor</keyword>
<organism evidence="11 12">
    <name type="scientific">Halorhodospira neutriphila</name>
    <dbReference type="NCBI Taxonomy" id="168379"/>
    <lineage>
        <taxon>Bacteria</taxon>
        <taxon>Pseudomonadati</taxon>
        <taxon>Pseudomonadota</taxon>
        <taxon>Gammaproteobacteria</taxon>
        <taxon>Chromatiales</taxon>
        <taxon>Ectothiorhodospiraceae</taxon>
        <taxon>Halorhodospira</taxon>
    </lineage>
</organism>
<feature type="region of interest" description="Disordered" evidence="9">
    <location>
        <begin position="1"/>
        <end position="71"/>
    </location>
</feature>
<evidence type="ECO:0000313" key="11">
    <source>
        <dbReference type="EMBL" id="MBK1726929.1"/>
    </source>
</evidence>
<dbReference type="InterPro" id="IPR007412">
    <property type="entry name" value="FlgM"/>
</dbReference>
<reference evidence="11 12" key="1">
    <citation type="journal article" date="2020" name="Microorganisms">
        <title>Osmotic Adaptation and Compatible Solute Biosynthesis of Phototrophic Bacteria as Revealed from Genome Analyses.</title>
        <authorList>
            <person name="Imhoff J.F."/>
            <person name="Rahn T."/>
            <person name="Kunzel S."/>
            <person name="Keller A."/>
            <person name="Neulinger S.C."/>
        </authorList>
    </citation>
    <scope>NUCLEOTIDE SEQUENCE [LARGE SCALE GENOMIC DNA]</scope>
    <source>
        <strain evidence="11 12">DSM 15116</strain>
    </source>
</reference>
<comment type="function">
    <text evidence="7">Responsible for the coupling of flagellin expression to flagellar assembly by preventing expression of the flagellin genes when a component of the middle class of proteins is defective. It negatively regulates flagellar genes by inhibiting the activity of FliA by directly binding to FliA.</text>
</comment>
<sequence>MSNPIEGGSRPHGPAATQPGKGHKASGDAAQPDPAPAAGSSSAAATDGAEASERLQAVRERIDQSPEVDQERVNAIKQRIADGDYPIDAEKVARKFAELEALIEGEQ</sequence>
<evidence type="ECO:0000256" key="5">
    <source>
        <dbReference type="ARBA" id="ARBA00023015"/>
    </source>
</evidence>
<evidence type="ECO:0000256" key="2">
    <source>
        <dbReference type="ARBA" id="ARBA00017823"/>
    </source>
</evidence>
<evidence type="ECO:0000256" key="8">
    <source>
        <dbReference type="ARBA" id="ARBA00030117"/>
    </source>
</evidence>
<keyword evidence="11" id="KW-0282">Flagellum</keyword>
<dbReference type="InterPro" id="IPR031316">
    <property type="entry name" value="FlgM_C"/>
</dbReference>
<evidence type="ECO:0000256" key="7">
    <source>
        <dbReference type="ARBA" id="ARBA00024739"/>
    </source>
</evidence>
<evidence type="ECO:0000256" key="3">
    <source>
        <dbReference type="ARBA" id="ARBA00022491"/>
    </source>
</evidence>
<comment type="similarity">
    <text evidence="1">Belongs to the FlgM family.</text>
</comment>
<keyword evidence="6" id="KW-0804">Transcription</keyword>